<dbReference type="AlphaFoldDB" id="A0A3N4HWK8"/>
<sequence length="371" mass="42337">MPKHINDAIYSPADDQFARAPPTFPTSDTRSRPVLVSSTPSLTQLSEAVRSLAPGPSLVELADTASSTNLPGILVPSGSRESIPIFCSADTQELTTSTIIDAPSSEQITANWRDRGRLRTRQTKAQPLFDESEPRRQQDARNSRRVVKAKCRPELLKATDASRFGKGTVDEEEEDEETEDEETEDEETEDEEAEDEETEDEETEDEEAEDEETEDEETEDEETEDEETEDEVTEGAYRGPEAIPQKITQLASGRWLCPVSPNCVPRPKKKAEIRRHFLEKHKVVLFKCRNESSCLSLSWQNKKLYTTRRQQRAREHLAACYKGKITDKEWKKGIRSFKGKNYKKYIFNLDEADRGYLLEGFVADKRRVARR</sequence>
<accession>A0A3N4HWK8</accession>
<dbReference type="EMBL" id="ML119746">
    <property type="protein sequence ID" value="RPA76361.1"/>
    <property type="molecule type" value="Genomic_DNA"/>
</dbReference>
<protein>
    <submittedName>
        <fullName evidence="2">Uncharacterized protein</fullName>
    </submittedName>
</protein>
<dbReference type="STRING" id="1160509.A0A3N4HWK8"/>
<feature type="compositionally biased region" description="Basic and acidic residues" evidence="1">
    <location>
        <begin position="132"/>
        <end position="142"/>
    </location>
</feature>
<name>A0A3N4HWK8_ASCIM</name>
<reference evidence="2 3" key="1">
    <citation type="journal article" date="2018" name="Nat. Ecol. Evol.">
        <title>Pezizomycetes genomes reveal the molecular basis of ectomycorrhizal truffle lifestyle.</title>
        <authorList>
            <person name="Murat C."/>
            <person name="Payen T."/>
            <person name="Noel B."/>
            <person name="Kuo A."/>
            <person name="Morin E."/>
            <person name="Chen J."/>
            <person name="Kohler A."/>
            <person name="Krizsan K."/>
            <person name="Balestrini R."/>
            <person name="Da Silva C."/>
            <person name="Montanini B."/>
            <person name="Hainaut M."/>
            <person name="Levati E."/>
            <person name="Barry K.W."/>
            <person name="Belfiori B."/>
            <person name="Cichocki N."/>
            <person name="Clum A."/>
            <person name="Dockter R.B."/>
            <person name="Fauchery L."/>
            <person name="Guy J."/>
            <person name="Iotti M."/>
            <person name="Le Tacon F."/>
            <person name="Lindquist E.A."/>
            <person name="Lipzen A."/>
            <person name="Malagnac F."/>
            <person name="Mello A."/>
            <person name="Molinier V."/>
            <person name="Miyauchi S."/>
            <person name="Poulain J."/>
            <person name="Riccioni C."/>
            <person name="Rubini A."/>
            <person name="Sitrit Y."/>
            <person name="Splivallo R."/>
            <person name="Traeger S."/>
            <person name="Wang M."/>
            <person name="Zifcakova L."/>
            <person name="Wipf D."/>
            <person name="Zambonelli A."/>
            <person name="Paolocci F."/>
            <person name="Nowrousian M."/>
            <person name="Ottonello S."/>
            <person name="Baldrian P."/>
            <person name="Spatafora J.W."/>
            <person name="Henrissat B."/>
            <person name="Nagy L.G."/>
            <person name="Aury J.M."/>
            <person name="Wincker P."/>
            <person name="Grigoriev I.V."/>
            <person name="Bonfante P."/>
            <person name="Martin F.M."/>
        </authorList>
    </citation>
    <scope>NUCLEOTIDE SEQUENCE [LARGE SCALE GENOMIC DNA]</scope>
    <source>
        <strain evidence="2 3">RN42</strain>
    </source>
</reference>
<feature type="region of interest" description="Disordered" evidence="1">
    <location>
        <begin position="105"/>
        <end position="243"/>
    </location>
</feature>
<proteinExistence type="predicted"/>
<feature type="compositionally biased region" description="Acidic residues" evidence="1">
    <location>
        <begin position="170"/>
        <end position="233"/>
    </location>
</feature>
<gene>
    <name evidence="2" type="ORF">BJ508DRAFT_365099</name>
</gene>
<evidence type="ECO:0000313" key="3">
    <source>
        <dbReference type="Proteomes" id="UP000275078"/>
    </source>
</evidence>
<keyword evidence="3" id="KW-1185">Reference proteome</keyword>
<evidence type="ECO:0000256" key="1">
    <source>
        <dbReference type="SAM" id="MobiDB-lite"/>
    </source>
</evidence>
<feature type="region of interest" description="Disordered" evidence="1">
    <location>
        <begin position="1"/>
        <end position="34"/>
    </location>
</feature>
<organism evidence="2 3">
    <name type="scientific">Ascobolus immersus RN42</name>
    <dbReference type="NCBI Taxonomy" id="1160509"/>
    <lineage>
        <taxon>Eukaryota</taxon>
        <taxon>Fungi</taxon>
        <taxon>Dikarya</taxon>
        <taxon>Ascomycota</taxon>
        <taxon>Pezizomycotina</taxon>
        <taxon>Pezizomycetes</taxon>
        <taxon>Pezizales</taxon>
        <taxon>Ascobolaceae</taxon>
        <taxon>Ascobolus</taxon>
    </lineage>
</organism>
<dbReference type="Proteomes" id="UP000275078">
    <property type="component" value="Unassembled WGS sequence"/>
</dbReference>
<evidence type="ECO:0000313" key="2">
    <source>
        <dbReference type="EMBL" id="RPA76361.1"/>
    </source>
</evidence>